<evidence type="ECO:0000313" key="2">
    <source>
        <dbReference type="Proteomes" id="UP000649955"/>
    </source>
</evidence>
<organism evidence="1 2">
    <name type="scientific">Amycolatopsis bullii</name>
    <dbReference type="NCBI Taxonomy" id="941987"/>
    <lineage>
        <taxon>Bacteria</taxon>
        <taxon>Bacillati</taxon>
        <taxon>Actinomycetota</taxon>
        <taxon>Actinomycetes</taxon>
        <taxon>Pseudonocardiales</taxon>
        <taxon>Pseudonocardiaceae</taxon>
        <taxon>Amycolatopsis</taxon>
    </lineage>
</organism>
<name>A0ABQ3KCI8_9PSEU</name>
<dbReference type="EMBL" id="BNAW01000013">
    <property type="protein sequence ID" value="GHG14451.1"/>
    <property type="molecule type" value="Genomic_DNA"/>
</dbReference>
<sequence>MVSVRRRHREGSSCTKQNADHGQDLLKYRIHRLATPSRTVGFTARAYRRATAADLRCLTYRGDVGSPAGRTPEGRGRLRFSGSSAARVGVSWTNQPRIWVLVTGSVIMALRLPREALELSKVRSPGYAPLSR</sequence>
<comment type="caution">
    <text evidence="1">The sequence shown here is derived from an EMBL/GenBank/DDBJ whole genome shotgun (WGS) entry which is preliminary data.</text>
</comment>
<dbReference type="Proteomes" id="UP000649955">
    <property type="component" value="Unassembled WGS sequence"/>
</dbReference>
<accession>A0ABQ3KCI8</accession>
<evidence type="ECO:0000313" key="1">
    <source>
        <dbReference type="EMBL" id="GHG14451.1"/>
    </source>
</evidence>
<reference evidence="2" key="1">
    <citation type="journal article" date="2019" name="Int. J. Syst. Evol. Microbiol.">
        <title>The Global Catalogue of Microorganisms (GCM) 10K type strain sequencing project: providing services to taxonomists for standard genome sequencing and annotation.</title>
        <authorList>
            <consortium name="The Broad Institute Genomics Platform"/>
            <consortium name="The Broad Institute Genome Sequencing Center for Infectious Disease"/>
            <person name="Wu L."/>
            <person name="Ma J."/>
        </authorList>
    </citation>
    <scope>NUCLEOTIDE SEQUENCE [LARGE SCALE GENOMIC DNA]</scope>
    <source>
        <strain evidence="2">CGMCC 4.7680</strain>
    </source>
</reference>
<keyword evidence="2" id="KW-1185">Reference proteome</keyword>
<proteinExistence type="predicted"/>
<protein>
    <submittedName>
        <fullName evidence="1">Uncharacterized protein</fullName>
    </submittedName>
</protein>
<gene>
    <name evidence="1" type="ORF">GCM10017567_35390</name>
</gene>